<evidence type="ECO:0000313" key="1">
    <source>
        <dbReference type="EMBL" id="KAI4346479.1"/>
    </source>
</evidence>
<dbReference type="EMBL" id="CM039429">
    <property type="protein sequence ID" value="KAI4346479.1"/>
    <property type="molecule type" value="Genomic_DNA"/>
</dbReference>
<reference evidence="1 2" key="1">
    <citation type="journal article" date="2022" name="DNA Res.">
        <title>Chromosomal-level genome assembly of the orchid tree Bauhinia variegata (Leguminosae; Cercidoideae) supports the allotetraploid origin hypothesis of Bauhinia.</title>
        <authorList>
            <person name="Zhong Y."/>
            <person name="Chen Y."/>
            <person name="Zheng D."/>
            <person name="Pang J."/>
            <person name="Liu Y."/>
            <person name="Luo S."/>
            <person name="Meng S."/>
            <person name="Qian L."/>
            <person name="Wei D."/>
            <person name="Dai S."/>
            <person name="Zhou R."/>
        </authorList>
    </citation>
    <scope>NUCLEOTIDE SEQUENCE [LARGE SCALE GENOMIC DNA]</scope>
    <source>
        <strain evidence="1">BV-YZ2020</strain>
    </source>
</reference>
<keyword evidence="2" id="KW-1185">Reference proteome</keyword>
<sequence>MRLVVGRRTVVVLLGPTANWKVVMVAIIGPTMVELEAFGVRYGGGFFFILPFRVHFSMVHLKLVPTRLAISTSRKQEYHRLPPLSSSLLPMETKPFSSSSA</sequence>
<gene>
    <name evidence="1" type="ORF">L6164_007372</name>
</gene>
<proteinExistence type="predicted"/>
<accession>A0ACB9PES9</accession>
<protein>
    <submittedName>
        <fullName evidence="1">Uncharacterized protein</fullName>
    </submittedName>
</protein>
<comment type="caution">
    <text evidence="1">The sequence shown here is derived from an EMBL/GenBank/DDBJ whole genome shotgun (WGS) entry which is preliminary data.</text>
</comment>
<name>A0ACB9PES9_BAUVA</name>
<organism evidence="1 2">
    <name type="scientific">Bauhinia variegata</name>
    <name type="common">Purple orchid tree</name>
    <name type="synonym">Phanera variegata</name>
    <dbReference type="NCBI Taxonomy" id="167791"/>
    <lineage>
        <taxon>Eukaryota</taxon>
        <taxon>Viridiplantae</taxon>
        <taxon>Streptophyta</taxon>
        <taxon>Embryophyta</taxon>
        <taxon>Tracheophyta</taxon>
        <taxon>Spermatophyta</taxon>
        <taxon>Magnoliopsida</taxon>
        <taxon>eudicotyledons</taxon>
        <taxon>Gunneridae</taxon>
        <taxon>Pentapetalae</taxon>
        <taxon>rosids</taxon>
        <taxon>fabids</taxon>
        <taxon>Fabales</taxon>
        <taxon>Fabaceae</taxon>
        <taxon>Cercidoideae</taxon>
        <taxon>Cercideae</taxon>
        <taxon>Bauhiniinae</taxon>
        <taxon>Bauhinia</taxon>
    </lineage>
</organism>
<dbReference type="Proteomes" id="UP000828941">
    <property type="component" value="Chromosome 4"/>
</dbReference>
<evidence type="ECO:0000313" key="2">
    <source>
        <dbReference type="Proteomes" id="UP000828941"/>
    </source>
</evidence>